<dbReference type="Pfam" id="PF00564">
    <property type="entry name" value="PB1"/>
    <property type="match status" value="1"/>
</dbReference>
<feature type="compositionally biased region" description="Polar residues" evidence="1">
    <location>
        <begin position="801"/>
        <end position="814"/>
    </location>
</feature>
<evidence type="ECO:0000313" key="3">
    <source>
        <dbReference type="EMBL" id="CAL1695154.1"/>
    </source>
</evidence>
<name>A0ABP1CKL0_9APHY</name>
<evidence type="ECO:0000256" key="1">
    <source>
        <dbReference type="SAM" id="MobiDB-lite"/>
    </source>
</evidence>
<feature type="region of interest" description="Disordered" evidence="1">
    <location>
        <begin position="397"/>
        <end position="773"/>
    </location>
</feature>
<feature type="domain" description="PB1" evidence="2">
    <location>
        <begin position="16"/>
        <end position="69"/>
    </location>
</feature>
<feature type="compositionally biased region" description="Pro residues" evidence="1">
    <location>
        <begin position="524"/>
        <end position="556"/>
    </location>
</feature>
<dbReference type="Gene3D" id="3.10.20.90">
    <property type="entry name" value="Phosphatidylinositol 3-kinase Catalytic Subunit, Chain A, domain 1"/>
    <property type="match status" value="1"/>
</dbReference>
<feature type="compositionally biased region" description="Basic and acidic residues" evidence="1">
    <location>
        <begin position="612"/>
        <end position="653"/>
    </location>
</feature>
<gene>
    <name evidence="3" type="ORF">GFSPODELE1_LOCUS610</name>
</gene>
<feature type="compositionally biased region" description="Low complexity" evidence="1">
    <location>
        <begin position="458"/>
        <end position="468"/>
    </location>
</feature>
<feature type="region of interest" description="Disordered" evidence="1">
    <location>
        <begin position="96"/>
        <end position="118"/>
    </location>
</feature>
<organism evidence="3 4">
    <name type="scientific">Somion occarium</name>
    <dbReference type="NCBI Taxonomy" id="3059160"/>
    <lineage>
        <taxon>Eukaryota</taxon>
        <taxon>Fungi</taxon>
        <taxon>Dikarya</taxon>
        <taxon>Basidiomycota</taxon>
        <taxon>Agaricomycotina</taxon>
        <taxon>Agaricomycetes</taxon>
        <taxon>Polyporales</taxon>
        <taxon>Cerrenaceae</taxon>
        <taxon>Somion</taxon>
    </lineage>
</organism>
<keyword evidence="4" id="KW-1185">Reference proteome</keyword>
<feature type="region of interest" description="Disordered" evidence="1">
    <location>
        <begin position="800"/>
        <end position="867"/>
    </location>
</feature>
<accession>A0ABP1CKL0</accession>
<feature type="compositionally biased region" description="Basic and acidic residues" evidence="1">
    <location>
        <begin position="402"/>
        <end position="416"/>
    </location>
</feature>
<feature type="compositionally biased region" description="Polar residues" evidence="1">
    <location>
        <begin position="575"/>
        <end position="585"/>
    </location>
</feature>
<dbReference type="Proteomes" id="UP001497453">
    <property type="component" value="Chromosome 1"/>
</dbReference>
<reference evidence="4" key="1">
    <citation type="submission" date="2024-04" db="EMBL/GenBank/DDBJ databases">
        <authorList>
            <person name="Shaw F."/>
            <person name="Minotto A."/>
        </authorList>
    </citation>
    <scope>NUCLEOTIDE SEQUENCE [LARGE SCALE GENOMIC DNA]</scope>
</reference>
<evidence type="ECO:0000259" key="2">
    <source>
        <dbReference type="Pfam" id="PF00564"/>
    </source>
</evidence>
<feature type="compositionally biased region" description="Pro residues" evidence="1">
    <location>
        <begin position="497"/>
        <end position="514"/>
    </location>
</feature>
<feature type="compositionally biased region" description="Basic and acidic residues" evidence="1">
    <location>
        <begin position="815"/>
        <end position="826"/>
    </location>
</feature>
<feature type="compositionally biased region" description="Basic and acidic residues" evidence="1">
    <location>
        <begin position="171"/>
        <end position="181"/>
    </location>
</feature>
<sequence>MSRTLFKFTKPPDGLTRRVMFYSRPPWSELAAKIEELYAVPSDKVGVSYVDNEGDDVTLSSEEELQDFYRLNHTDEVGDGPSKAIRFTVVDLSAPRSPSLTKPLPRTPHTDANVNRNTFGGTQGFPLVFEVADDWQRIPSGGGADLFMSVGRDTDSPHAFVEVIDSDASMSKDVDKDDHSDTVTQSDFNFDGKDKGKGRAPQIIPDEDDDDRSSTMSILAGETPLKPTVYATQDKSKARASSTSLRDQTPASAVVSRRCTPKPSVNTKDVPSGAPDPPLPDLGSLPNTPNASLTNDVANLFNSLSSIFASHPELSEGVRNIVQHATNGAYWNTHRIAVAQAAEEVRRTAIESSRDIQRAAQEVHRAAEEAAGRRVAEAIGNVVRTITDITGASAASSGAAAAHDEPVTSTPIHEHPQTSSAEFPHARRTGSPTRRQTWGGSRGRHHHRPPFGPHERAFGPFGPFAGPFSDMSHMPPFNEGMIPPFHSPHGPHRPHRPPYPPPPPPPFDPFGPPHRGPHDHHGPVRPPPPPPPPFQSGPYPPPPPPPPAPPIVPPGPMFSGPGLDTSFRHGGHFTRWSSDPFTSGANDDDDEFDEPDLTLHTGAPLSRSASLDQEHQVTRERLEAAKEAYKREKERYRKQREELKKEREKRGLESEGYVSHSSPLLSEPLPDDLHFTRLQPNDQATPVAKATSSGPQGAGPSGSTPKAPPPPPVTQLVSNARGPYPQLEMFSVPRRHNTIQGVARERPIPRQDPQIGPSHIYSPFTPTPAARTSENVKRRLADMGFTTNIYPNIGDKVAKRVSQSIASQSFTSPKDLQDVPKEKEDSIVSEVLEELLQEPPPPLPEKDRPSGSGEKPGDNESVPGAWA</sequence>
<feature type="compositionally biased region" description="Low complexity" evidence="1">
    <location>
        <begin position="659"/>
        <end position="668"/>
    </location>
</feature>
<feature type="compositionally biased region" description="Polar residues" evidence="1">
    <location>
        <begin position="239"/>
        <end position="251"/>
    </location>
</feature>
<dbReference type="PRINTS" id="PR01217">
    <property type="entry name" value="PRICHEXTENSN"/>
</dbReference>
<feature type="region of interest" description="Disordered" evidence="1">
    <location>
        <begin position="171"/>
        <end position="290"/>
    </location>
</feature>
<feature type="compositionally biased region" description="Acidic residues" evidence="1">
    <location>
        <begin position="586"/>
        <end position="596"/>
    </location>
</feature>
<proteinExistence type="predicted"/>
<dbReference type="InterPro" id="IPR000270">
    <property type="entry name" value="PB1_dom"/>
</dbReference>
<dbReference type="EMBL" id="OZ037944">
    <property type="protein sequence ID" value="CAL1695154.1"/>
    <property type="molecule type" value="Genomic_DNA"/>
</dbReference>
<protein>
    <recommendedName>
        <fullName evidence="2">PB1 domain-containing protein</fullName>
    </recommendedName>
</protein>
<evidence type="ECO:0000313" key="4">
    <source>
        <dbReference type="Proteomes" id="UP001497453"/>
    </source>
</evidence>
<dbReference type="SUPFAM" id="SSF54277">
    <property type="entry name" value="CAD &amp; PB1 domains"/>
    <property type="match status" value="1"/>
</dbReference>